<keyword evidence="1" id="KW-0732">Signal</keyword>
<feature type="chain" id="PRO_5040375820" evidence="1">
    <location>
        <begin position="21"/>
        <end position="462"/>
    </location>
</feature>
<protein>
    <submittedName>
        <fullName evidence="2">Uncharacterized protein</fullName>
    </submittedName>
</protein>
<accession>A0A9P7KLK9</accession>
<evidence type="ECO:0000256" key="1">
    <source>
        <dbReference type="SAM" id="SignalP"/>
    </source>
</evidence>
<dbReference type="Pfam" id="PF15892">
    <property type="entry name" value="BNR_4"/>
    <property type="match status" value="1"/>
</dbReference>
<evidence type="ECO:0000313" key="3">
    <source>
        <dbReference type="Proteomes" id="UP000717328"/>
    </source>
</evidence>
<dbReference type="EMBL" id="JABCKI010000012">
    <property type="protein sequence ID" value="KAG5654299.1"/>
    <property type="molecule type" value="Genomic_DNA"/>
</dbReference>
<feature type="signal peptide" evidence="1">
    <location>
        <begin position="1"/>
        <end position="20"/>
    </location>
</feature>
<reference evidence="2" key="1">
    <citation type="submission" date="2021-02" db="EMBL/GenBank/DDBJ databases">
        <authorList>
            <person name="Nieuwenhuis M."/>
            <person name="Van De Peppel L.J.J."/>
        </authorList>
    </citation>
    <scope>NUCLEOTIDE SEQUENCE</scope>
    <source>
        <strain evidence="2">D49</strain>
    </source>
</reference>
<dbReference type="AlphaFoldDB" id="A0A9P7KLK9"/>
<organism evidence="2 3">
    <name type="scientific">Sphagnurus paluster</name>
    <dbReference type="NCBI Taxonomy" id="117069"/>
    <lineage>
        <taxon>Eukaryota</taxon>
        <taxon>Fungi</taxon>
        <taxon>Dikarya</taxon>
        <taxon>Basidiomycota</taxon>
        <taxon>Agaricomycotina</taxon>
        <taxon>Agaricomycetes</taxon>
        <taxon>Agaricomycetidae</taxon>
        <taxon>Agaricales</taxon>
        <taxon>Tricholomatineae</taxon>
        <taxon>Lyophyllaceae</taxon>
        <taxon>Sphagnurus</taxon>
    </lineage>
</organism>
<sequence>MRLPLILVSLASLLVSFCRAAPTVSLASNSLLDENAVFFVSFDGVVNVNSFQLSGVLTYGDYQFAAWYTASRAAVIARRQLPSEAWSTLELPHSLSVSDSHNVIALGVSPADGRIHVALDCHSSALFYTMSEDGLATNGASWIASRFGAITNDLAGLDIGTSITYPQFVITPDNLLQFVYRSGTSGNGDTQLAEYSDGKWNNVGSWASSSGTYTSPNGVQSNARNLYIHGFTYQSNRLHVTGTWREQTGGVSCNGGGLTNHDTVYFYSDDKGRTWSNSVGASIGSSGSSPIDVNTEGIIVDSLNADHGLMNQESQAVDSTGQIHAIISYVPGRFTQCVTSYQNDRIANAHPFHVFRSPDGTFTKVEIPFSINAVGRSQIVIDADDNIYVVLPYVKIVTASKSSGWTDWTMVFDGTAEGLNAFGEVTVDRARVPSGVLSVLYQVSSTGTTPSALRVVDFNLNK</sequence>
<reference evidence="2" key="2">
    <citation type="submission" date="2021-10" db="EMBL/GenBank/DDBJ databases">
        <title>Phylogenomics reveals ancestral predisposition of the termite-cultivated fungus Termitomyces towards a domesticated lifestyle.</title>
        <authorList>
            <person name="Auxier B."/>
            <person name="Grum-Grzhimaylo A."/>
            <person name="Cardenas M.E."/>
            <person name="Lodge J.D."/>
            <person name="Laessoe T."/>
            <person name="Pedersen O."/>
            <person name="Smith M.E."/>
            <person name="Kuyper T.W."/>
            <person name="Franco-Molano E.A."/>
            <person name="Baroni T.J."/>
            <person name="Aanen D.K."/>
        </authorList>
    </citation>
    <scope>NUCLEOTIDE SEQUENCE</scope>
    <source>
        <strain evidence="2">D49</strain>
    </source>
</reference>
<gene>
    <name evidence="2" type="ORF">H0H81_004718</name>
</gene>
<name>A0A9P7KLK9_9AGAR</name>
<proteinExistence type="predicted"/>
<keyword evidence="3" id="KW-1185">Reference proteome</keyword>
<comment type="caution">
    <text evidence="2">The sequence shown here is derived from an EMBL/GenBank/DDBJ whole genome shotgun (WGS) entry which is preliminary data.</text>
</comment>
<evidence type="ECO:0000313" key="2">
    <source>
        <dbReference type="EMBL" id="KAG5654299.1"/>
    </source>
</evidence>
<dbReference type="OrthoDB" id="9978204at2759"/>
<dbReference type="Proteomes" id="UP000717328">
    <property type="component" value="Unassembled WGS sequence"/>
</dbReference>